<protein>
    <submittedName>
        <fullName evidence="4">Glutathione S-transferase family protein</fullName>
    </submittedName>
</protein>
<dbReference type="PANTHER" id="PTHR44051:SF8">
    <property type="entry name" value="GLUTATHIONE S-TRANSFERASE GSTA"/>
    <property type="match status" value="1"/>
</dbReference>
<dbReference type="Pfam" id="PF02798">
    <property type="entry name" value="GST_N"/>
    <property type="match status" value="1"/>
</dbReference>
<dbReference type="RefSeq" id="WP_190547028.1">
    <property type="nucleotide sequence ID" value="NZ_CAWPNO010000110.1"/>
</dbReference>
<feature type="domain" description="GST C-terminal" evidence="3">
    <location>
        <begin position="131"/>
        <end position="233"/>
    </location>
</feature>
<keyword evidence="5" id="KW-1185">Reference proteome</keyword>
<dbReference type="SFLD" id="SFLDG00358">
    <property type="entry name" value="Main_(cytGST)"/>
    <property type="match status" value="1"/>
</dbReference>
<dbReference type="SFLD" id="SFLDS00019">
    <property type="entry name" value="Glutathione_Transferase_(cytos"/>
    <property type="match status" value="1"/>
</dbReference>
<dbReference type="InterPro" id="IPR036249">
    <property type="entry name" value="Thioredoxin-like_sf"/>
</dbReference>
<dbReference type="SUPFAM" id="SSF52833">
    <property type="entry name" value="Thioredoxin-like"/>
    <property type="match status" value="1"/>
</dbReference>
<evidence type="ECO:0000313" key="4">
    <source>
        <dbReference type="EMBL" id="MBD2200007.1"/>
    </source>
</evidence>
<dbReference type="PANTHER" id="PTHR44051">
    <property type="entry name" value="GLUTATHIONE S-TRANSFERASE-RELATED"/>
    <property type="match status" value="1"/>
</dbReference>
<dbReference type="Proteomes" id="UP000658514">
    <property type="component" value="Unassembled WGS sequence"/>
</dbReference>
<dbReference type="SUPFAM" id="SSF47616">
    <property type="entry name" value="GST C-terminal domain-like"/>
    <property type="match status" value="1"/>
</dbReference>
<proteinExistence type="predicted"/>
<evidence type="ECO:0000256" key="1">
    <source>
        <dbReference type="SAM" id="SignalP"/>
    </source>
</evidence>
<gene>
    <name evidence="4" type="ORF">H6G24_31825</name>
</gene>
<dbReference type="InterPro" id="IPR010987">
    <property type="entry name" value="Glutathione-S-Trfase_C-like"/>
</dbReference>
<evidence type="ECO:0000313" key="5">
    <source>
        <dbReference type="Proteomes" id="UP000658514"/>
    </source>
</evidence>
<feature type="chain" id="PRO_5045872584" evidence="1">
    <location>
        <begin position="29"/>
        <end position="233"/>
    </location>
</feature>
<feature type="signal peptide" evidence="1">
    <location>
        <begin position="1"/>
        <end position="28"/>
    </location>
</feature>
<dbReference type="Gene3D" id="3.40.30.10">
    <property type="entry name" value="Glutaredoxin"/>
    <property type="match status" value="1"/>
</dbReference>
<comment type="caution">
    <text evidence="4">The sequence shown here is derived from an EMBL/GenBank/DDBJ whole genome shotgun (WGS) entry which is preliminary data.</text>
</comment>
<accession>A0ABR8AJ18</accession>
<organism evidence="4 5">
    <name type="scientific">Calothrix parietina FACHB-288</name>
    <dbReference type="NCBI Taxonomy" id="2692896"/>
    <lineage>
        <taxon>Bacteria</taxon>
        <taxon>Bacillati</taxon>
        <taxon>Cyanobacteriota</taxon>
        <taxon>Cyanophyceae</taxon>
        <taxon>Nostocales</taxon>
        <taxon>Calotrichaceae</taxon>
        <taxon>Calothrix</taxon>
    </lineage>
</organism>
<evidence type="ECO:0000259" key="2">
    <source>
        <dbReference type="PROSITE" id="PS50404"/>
    </source>
</evidence>
<dbReference type="InterPro" id="IPR004046">
    <property type="entry name" value="GST_C"/>
</dbReference>
<evidence type="ECO:0000259" key="3">
    <source>
        <dbReference type="PROSITE" id="PS50405"/>
    </source>
</evidence>
<dbReference type="InterPro" id="IPR004045">
    <property type="entry name" value="Glutathione_S-Trfase_N"/>
</dbReference>
<name>A0ABR8AJ18_9CYAN</name>
<dbReference type="InterPro" id="IPR036282">
    <property type="entry name" value="Glutathione-S-Trfase_C_sf"/>
</dbReference>
<dbReference type="PROSITE" id="PS50405">
    <property type="entry name" value="GST_CTER"/>
    <property type="match status" value="1"/>
</dbReference>
<dbReference type="EMBL" id="JACJQH010000073">
    <property type="protein sequence ID" value="MBD2200007.1"/>
    <property type="molecule type" value="Genomic_DNA"/>
</dbReference>
<dbReference type="PROSITE" id="PS50404">
    <property type="entry name" value="GST_NTER"/>
    <property type="match status" value="1"/>
</dbReference>
<dbReference type="CDD" id="cd03046">
    <property type="entry name" value="GST_N_GTT1_like"/>
    <property type="match status" value="1"/>
</dbReference>
<reference evidence="4 5" key="1">
    <citation type="journal article" date="2020" name="ISME J.">
        <title>Comparative genomics reveals insights into cyanobacterial evolution and habitat adaptation.</title>
        <authorList>
            <person name="Chen M.Y."/>
            <person name="Teng W.K."/>
            <person name="Zhao L."/>
            <person name="Hu C.X."/>
            <person name="Zhou Y.K."/>
            <person name="Han B.P."/>
            <person name="Song L.R."/>
            <person name="Shu W.S."/>
        </authorList>
    </citation>
    <scope>NUCLEOTIDE SEQUENCE [LARGE SCALE GENOMIC DNA]</scope>
    <source>
        <strain evidence="4 5">FACHB-288</strain>
    </source>
</reference>
<dbReference type="InterPro" id="IPR040079">
    <property type="entry name" value="Glutathione_S-Trfase"/>
</dbReference>
<dbReference type="Pfam" id="PF14497">
    <property type="entry name" value="GST_C_3"/>
    <property type="match status" value="1"/>
</dbReference>
<keyword evidence="1" id="KW-0732">Signal</keyword>
<dbReference type="Gene3D" id="1.20.1050.10">
    <property type="match status" value="1"/>
</dbReference>
<sequence length="233" mass="26037">MLQNSRFKIFFAVSAIALIFQPITPLLAAPPQPNNSQPATASPNTVNQAKLKVYGAPRTRVSIVQWYLAELNIPYDYISLNFSANEHKQPEFLAINPMGKVPAIVDGNLKLWESGAILLYLADKYNQMPNSLEERAKITQWVIFANATLGPGLFLADRREKEMPTLLAPLNQILQTQPFIASNKFTVADIAVASYLHYAKLLLSLDFSKYPAVVAYLDRVSARQPFKDTLGKR</sequence>
<feature type="domain" description="GST N-terminal" evidence="2">
    <location>
        <begin position="48"/>
        <end position="129"/>
    </location>
</feature>